<name>A0A375J3P6_9BURK</name>
<dbReference type="AlphaFoldDB" id="A0A375J3P6"/>
<dbReference type="Gene3D" id="1.10.3920.10">
    <property type="entry name" value="PA2201 C-terminal domain-like"/>
    <property type="match status" value="1"/>
</dbReference>
<dbReference type="InterPro" id="IPR028983">
    <property type="entry name" value="PA2201-like_C"/>
</dbReference>
<protein>
    <recommendedName>
        <fullName evidence="1">PoNi C-terminal domain-containing protein</fullName>
    </recommendedName>
</protein>
<dbReference type="Proteomes" id="UP000256805">
    <property type="component" value="Unassembled WGS sequence"/>
</dbReference>
<evidence type="ECO:0000313" key="3">
    <source>
        <dbReference type="Proteomes" id="UP000256805"/>
    </source>
</evidence>
<reference evidence="2 3" key="1">
    <citation type="submission" date="2018-01" db="EMBL/GenBank/DDBJ databases">
        <authorList>
            <person name="Gaut B.S."/>
            <person name="Morton B.R."/>
            <person name="Clegg M.T."/>
            <person name="Duvall M.R."/>
        </authorList>
    </citation>
    <scope>NUCLEOTIDE SEQUENCE [LARGE SCALE GENOMIC DNA]</scope>
    <source>
        <strain evidence="2">Cupriavidus taiwanensis cmp 52</strain>
    </source>
</reference>
<evidence type="ECO:0000313" key="2">
    <source>
        <dbReference type="EMBL" id="SPR99804.1"/>
    </source>
</evidence>
<gene>
    <name evidence="2" type="ORF">CBM2634_B120014</name>
</gene>
<accession>A0A375J3P6</accession>
<dbReference type="EMBL" id="OVTA01000035">
    <property type="protein sequence ID" value="SPR99804.1"/>
    <property type="molecule type" value="Genomic_DNA"/>
</dbReference>
<dbReference type="SUPFAM" id="SSF140731">
    <property type="entry name" value="PA2201 C-terminal domain-like"/>
    <property type="match status" value="1"/>
</dbReference>
<dbReference type="InterPro" id="IPR015025">
    <property type="entry name" value="PoNi_C"/>
</dbReference>
<evidence type="ECO:0000259" key="1">
    <source>
        <dbReference type="Pfam" id="PF08929"/>
    </source>
</evidence>
<dbReference type="RefSeq" id="WP_116384832.1">
    <property type="nucleotide sequence ID" value="NZ_LS483234.1"/>
</dbReference>
<proteinExistence type="predicted"/>
<dbReference type="Pfam" id="PF08929">
    <property type="entry name" value="PoNi_C"/>
    <property type="match status" value="1"/>
</dbReference>
<organism evidence="2 3">
    <name type="scientific">Cupriavidus taiwanensis</name>
    <dbReference type="NCBI Taxonomy" id="164546"/>
    <lineage>
        <taxon>Bacteria</taxon>
        <taxon>Pseudomonadati</taxon>
        <taxon>Pseudomonadota</taxon>
        <taxon>Betaproteobacteria</taxon>
        <taxon>Burkholderiales</taxon>
        <taxon>Burkholderiaceae</taxon>
        <taxon>Cupriavidus</taxon>
    </lineage>
</organism>
<feature type="domain" description="PoNi C-terminal" evidence="1">
    <location>
        <begin position="169"/>
        <end position="276"/>
    </location>
</feature>
<sequence length="289" mass="33762">MAGKNPPLLLDETSALPGKHRQKFLYSDLYKNVRKDLIESVEICAQSIKHHELPPRYRVNAQASVYLNTFWLWTLEYTAGRSLDELAKSFSSVVKEFVIWNELNIPYRRFLSERFKDRGETDLTICAVDFDNRIEYQNALQLISIAILLRDEVSVNRIISAMRSNRHVDALYEQVIADYVQDSRGDMDEVIFDEPYGTLVSAYFQEDLSAASAPIQRYLKNWYRYQEGARWYDAHKRIKEDCAFYYGYWAFEAGATCYLLDIDDTDIVHSVYPKDLVFYGKRLRDNSSG</sequence>